<dbReference type="RefSeq" id="XP_015084294.1">
    <property type="nucleotide sequence ID" value="XM_015228808.1"/>
</dbReference>
<protein>
    <submittedName>
        <fullName evidence="3">Uncharacterized protein LOC107027723</fullName>
    </submittedName>
</protein>
<gene>
    <name evidence="3" type="primary">LOC107027723</name>
</gene>
<evidence type="ECO:0000259" key="1">
    <source>
        <dbReference type="Pfam" id="PF07727"/>
    </source>
</evidence>
<name>A0ABM1HEA5_SOLPN</name>
<keyword evidence="2" id="KW-1185">Reference proteome</keyword>
<organism evidence="2 3">
    <name type="scientific">Solanum pennellii</name>
    <name type="common">Tomato</name>
    <name type="synonym">Lycopersicon pennellii</name>
    <dbReference type="NCBI Taxonomy" id="28526"/>
    <lineage>
        <taxon>Eukaryota</taxon>
        <taxon>Viridiplantae</taxon>
        <taxon>Streptophyta</taxon>
        <taxon>Embryophyta</taxon>
        <taxon>Tracheophyta</taxon>
        <taxon>Spermatophyta</taxon>
        <taxon>Magnoliopsida</taxon>
        <taxon>eudicotyledons</taxon>
        <taxon>Gunneridae</taxon>
        <taxon>Pentapetalae</taxon>
        <taxon>asterids</taxon>
        <taxon>lamiids</taxon>
        <taxon>Solanales</taxon>
        <taxon>Solanaceae</taxon>
        <taxon>Solanoideae</taxon>
        <taxon>Solaneae</taxon>
        <taxon>Solanum</taxon>
        <taxon>Solanum subgen. Lycopersicon</taxon>
    </lineage>
</organism>
<dbReference type="Pfam" id="PF07727">
    <property type="entry name" value="RVT_2"/>
    <property type="match status" value="1"/>
</dbReference>
<accession>A0ABM1HEA5</accession>
<evidence type="ECO:0000313" key="3">
    <source>
        <dbReference type="RefSeq" id="XP_015084294.1"/>
    </source>
</evidence>
<proteinExistence type="predicted"/>
<sequence>MVEPKKIGEALQDKDWIIAMEEELNQFERIEVWHLVPKPANRTIIGTKWMFRNKLDEHGTVTRNKARLVVQGYNQEEGIDYDETFAPVSRLEAIRLLIAFTSHMEFTLYQMDVKSAFLNGLLKEEVFVKQPPALKTMILSTMFTSLIRHFMG</sequence>
<reference evidence="2" key="1">
    <citation type="journal article" date="2014" name="Nat. Genet.">
        <title>The genome of the stress-tolerant wild tomato species Solanum pennellii.</title>
        <authorList>
            <person name="Bolger A."/>
            <person name="Scossa F."/>
            <person name="Bolger M.E."/>
            <person name="Lanz C."/>
            <person name="Maumus F."/>
            <person name="Tohge T."/>
            <person name="Quesneville H."/>
            <person name="Alseekh S."/>
            <person name="Sorensen I."/>
            <person name="Lichtenstein G."/>
            <person name="Fich E.A."/>
            <person name="Conte M."/>
            <person name="Keller H."/>
            <person name="Schneeberger K."/>
            <person name="Schwacke R."/>
            <person name="Ofner I."/>
            <person name="Vrebalov J."/>
            <person name="Xu Y."/>
            <person name="Osorio S."/>
            <person name="Aflitos S.A."/>
            <person name="Schijlen E."/>
            <person name="Jimenez-Gomez J.M."/>
            <person name="Ryngajllo M."/>
            <person name="Kimura S."/>
            <person name="Kumar R."/>
            <person name="Koenig D."/>
            <person name="Headland L.R."/>
            <person name="Maloof J.N."/>
            <person name="Sinha N."/>
            <person name="van Ham R.C."/>
            <person name="Lankhorst R.K."/>
            <person name="Mao L."/>
            <person name="Vogel A."/>
            <person name="Arsova B."/>
            <person name="Panstruga R."/>
            <person name="Fei Z."/>
            <person name="Rose J.K."/>
            <person name="Zamir D."/>
            <person name="Carrari F."/>
            <person name="Giovannoni J.J."/>
            <person name="Weigel D."/>
            <person name="Usadel B."/>
            <person name="Fernie A.R."/>
        </authorList>
    </citation>
    <scope>NUCLEOTIDE SEQUENCE [LARGE SCALE GENOMIC DNA]</scope>
    <source>
        <strain evidence="2">cv. LA0716</strain>
    </source>
</reference>
<reference evidence="3" key="2">
    <citation type="submission" date="2025-08" db="UniProtKB">
        <authorList>
            <consortium name="RefSeq"/>
        </authorList>
    </citation>
    <scope>IDENTIFICATION</scope>
</reference>
<feature type="domain" description="Reverse transcriptase Ty1/copia-type" evidence="1">
    <location>
        <begin position="31"/>
        <end position="134"/>
    </location>
</feature>
<evidence type="ECO:0000313" key="2">
    <source>
        <dbReference type="Proteomes" id="UP000694930"/>
    </source>
</evidence>
<dbReference type="Proteomes" id="UP000694930">
    <property type="component" value="Chromosome 8"/>
</dbReference>
<dbReference type="InterPro" id="IPR013103">
    <property type="entry name" value="RVT_2"/>
</dbReference>
<dbReference type="GeneID" id="107027723"/>